<keyword evidence="1" id="KW-0812">Transmembrane</keyword>
<dbReference type="PANTHER" id="PTHR11626:SF2">
    <property type="entry name" value="SQUALENE SYNTHASE"/>
    <property type="match status" value="1"/>
</dbReference>
<dbReference type="GO" id="GO:0005789">
    <property type="term" value="C:endoplasmic reticulum membrane"/>
    <property type="evidence" value="ECO:0007669"/>
    <property type="project" value="TreeGrafter"/>
</dbReference>
<sequence length="113" mass="12438">MAIATITEVFNNYQVFQRNVKIRKGEAVKLILQSSDINTVRGVFIDYLHRLHAKNSSTDPSYTKVNMLVGSALAHIVPHYQAPACATSAPVLLVAALLTVLVALVYQWQGMLV</sequence>
<organism evidence="2 3">
    <name type="scientific">Dimargaris verticillata</name>
    <dbReference type="NCBI Taxonomy" id="2761393"/>
    <lineage>
        <taxon>Eukaryota</taxon>
        <taxon>Fungi</taxon>
        <taxon>Fungi incertae sedis</taxon>
        <taxon>Zoopagomycota</taxon>
        <taxon>Kickxellomycotina</taxon>
        <taxon>Dimargaritomycetes</taxon>
        <taxon>Dimargaritales</taxon>
        <taxon>Dimargaritaceae</taxon>
        <taxon>Dimargaris</taxon>
    </lineage>
</organism>
<dbReference type="PANTHER" id="PTHR11626">
    <property type="entry name" value="FARNESYL-DIPHOSPHATE FARNESYLTRANSFERASE"/>
    <property type="match status" value="1"/>
</dbReference>
<dbReference type="InterPro" id="IPR044844">
    <property type="entry name" value="Trans_IPPS_euk-type"/>
</dbReference>
<dbReference type="Proteomes" id="UP001151582">
    <property type="component" value="Unassembled WGS sequence"/>
</dbReference>
<protein>
    <submittedName>
        <fullName evidence="2">Bifunctional farnesyl-diphosphate farnesyltransferase/squalene synthase</fullName>
        <ecNumber evidence="2">2.5.1.21</ecNumber>
    </submittedName>
</protein>
<keyword evidence="1" id="KW-0472">Membrane</keyword>
<dbReference type="SUPFAM" id="SSF48576">
    <property type="entry name" value="Terpenoid synthases"/>
    <property type="match status" value="1"/>
</dbReference>
<keyword evidence="1" id="KW-1133">Transmembrane helix</keyword>
<evidence type="ECO:0000256" key="1">
    <source>
        <dbReference type="SAM" id="Phobius"/>
    </source>
</evidence>
<dbReference type="EMBL" id="JANBQB010001850">
    <property type="protein sequence ID" value="KAJ1970071.1"/>
    <property type="molecule type" value="Genomic_DNA"/>
</dbReference>
<accession>A0A9W8AV93</accession>
<gene>
    <name evidence="2" type="primary">ERG9_2</name>
    <name evidence="2" type="ORF">H4R34_006106</name>
</gene>
<dbReference type="GO" id="GO:0051996">
    <property type="term" value="F:squalene synthase [NAD(P)H] activity"/>
    <property type="evidence" value="ECO:0007669"/>
    <property type="project" value="UniProtKB-EC"/>
</dbReference>
<reference evidence="2" key="1">
    <citation type="submission" date="2022-07" db="EMBL/GenBank/DDBJ databases">
        <title>Phylogenomic reconstructions and comparative analyses of Kickxellomycotina fungi.</title>
        <authorList>
            <person name="Reynolds N.K."/>
            <person name="Stajich J.E."/>
            <person name="Barry K."/>
            <person name="Grigoriev I.V."/>
            <person name="Crous P."/>
            <person name="Smith M.E."/>
        </authorList>
    </citation>
    <scope>NUCLEOTIDE SEQUENCE</scope>
    <source>
        <strain evidence="2">RSA 567</strain>
    </source>
</reference>
<comment type="caution">
    <text evidence="2">The sequence shown here is derived from an EMBL/GenBank/DDBJ whole genome shotgun (WGS) entry which is preliminary data.</text>
</comment>
<dbReference type="InterPro" id="IPR008949">
    <property type="entry name" value="Isoprenoid_synthase_dom_sf"/>
</dbReference>
<keyword evidence="2" id="KW-0808">Transferase</keyword>
<feature type="transmembrane region" description="Helical" evidence="1">
    <location>
        <begin position="89"/>
        <end position="108"/>
    </location>
</feature>
<proteinExistence type="predicted"/>
<dbReference type="AlphaFoldDB" id="A0A9W8AV93"/>
<dbReference type="EC" id="2.5.1.21" evidence="2"/>
<dbReference type="OrthoDB" id="431150at2759"/>
<dbReference type="Gene3D" id="1.10.600.10">
    <property type="entry name" value="Farnesyl Diphosphate Synthase"/>
    <property type="match status" value="1"/>
</dbReference>
<dbReference type="GO" id="GO:0045338">
    <property type="term" value="P:farnesyl diphosphate metabolic process"/>
    <property type="evidence" value="ECO:0007669"/>
    <property type="project" value="InterPro"/>
</dbReference>
<evidence type="ECO:0000313" key="3">
    <source>
        <dbReference type="Proteomes" id="UP001151582"/>
    </source>
</evidence>
<keyword evidence="3" id="KW-1185">Reference proteome</keyword>
<evidence type="ECO:0000313" key="2">
    <source>
        <dbReference type="EMBL" id="KAJ1970071.1"/>
    </source>
</evidence>
<name>A0A9W8AV93_9FUNG</name>